<feature type="compositionally biased region" description="Low complexity" evidence="1">
    <location>
        <begin position="26"/>
        <end position="37"/>
    </location>
</feature>
<name>A0AAD6H709_9EURO</name>
<protein>
    <submittedName>
        <fullName evidence="2">Uncharacterized protein</fullName>
    </submittedName>
</protein>
<dbReference type="RefSeq" id="XP_056756199.1">
    <property type="nucleotide sequence ID" value="XM_056891204.1"/>
</dbReference>
<dbReference type="Proteomes" id="UP001213799">
    <property type="component" value="Unassembled WGS sequence"/>
</dbReference>
<dbReference type="GeneID" id="81581446"/>
<gene>
    <name evidence="2" type="ORF">N7537_000146</name>
</gene>
<accession>A0AAD6H709</accession>
<keyword evidence="3" id="KW-1185">Reference proteome</keyword>
<reference evidence="2" key="2">
    <citation type="submission" date="2023-01" db="EMBL/GenBank/DDBJ databases">
        <authorList>
            <person name="Petersen C."/>
        </authorList>
    </citation>
    <scope>NUCLEOTIDE SEQUENCE</scope>
    <source>
        <strain evidence="2">IBT 12815</strain>
    </source>
</reference>
<organism evidence="2 3">
    <name type="scientific">Penicillium hordei</name>
    <dbReference type="NCBI Taxonomy" id="40994"/>
    <lineage>
        <taxon>Eukaryota</taxon>
        <taxon>Fungi</taxon>
        <taxon>Dikarya</taxon>
        <taxon>Ascomycota</taxon>
        <taxon>Pezizomycotina</taxon>
        <taxon>Eurotiomycetes</taxon>
        <taxon>Eurotiomycetidae</taxon>
        <taxon>Eurotiales</taxon>
        <taxon>Aspergillaceae</taxon>
        <taxon>Penicillium</taxon>
    </lineage>
</organism>
<evidence type="ECO:0000256" key="1">
    <source>
        <dbReference type="SAM" id="MobiDB-lite"/>
    </source>
</evidence>
<sequence>MITITVDPQSSAILLQAPLIPVFGCPPTSMSTSTPPLTQNPTHCDQALAPEDNSYSPAEETGHHSIGAPLKVPSTDAGGDLLAPSPWATYKKRLPWKVAGHGNLLKPTLSKSC</sequence>
<evidence type="ECO:0000313" key="3">
    <source>
        <dbReference type="Proteomes" id="UP001213799"/>
    </source>
</evidence>
<proteinExistence type="predicted"/>
<dbReference type="AlphaFoldDB" id="A0AAD6H709"/>
<evidence type="ECO:0000313" key="2">
    <source>
        <dbReference type="EMBL" id="KAJ5615032.1"/>
    </source>
</evidence>
<comment type="caution">
    <text evidence="2">The sequence shown here is derived from an EMBL/GenBank/DDBJ whole genome shotgun (WGS) entry which is preliminary data.</text>
</comment>
<reference evidence="2" key="1">
    <citation type="journal article" date="2023" name="IMA Fungus">
        <title>Comparative genomic study of the Penicillium genus elucidates a diverse pangenome and 15 lateral gene transfer events.</title>
        <authorList>
            <person name="Petersen C."/>
            <person name="Sorensen T."/>
            <person name="Nielsen M.R."/>
            <person name="Sondergaard T.E."/>
            <person name="Sorensen J.L."/>
            <person name="Fitzpatrick D.A."/>
            <person name="Frisvad J.C."/>
            <person name="Nielsen K.L."/>
        </authorList>
    </citation>
    <scope>NUCLEOTIDE SEQUENCE</scope>
    <source>
        <strain evidence="2">IBT 12815</strain>
    </source>
</reference>
<feature type="region of interest" description="Disordered" evidence="1">
    <location>
        <begin position="26"/>
        <end position="72"/>
    </location>
</feature>
<dbReference type="EMBL" id="JAQJAE010000001">
    <property type="protein sequence ID" value="KAJ5615032.1"/>
    <property type="molecule type" value="Genomic_DNA"/>
</dbReference>